<dbReference type="SMART" id="SM00541">
    <property type="entry name" value="FYRN"/>
    <property type="match status" value="1"/>
</dbReference>
<dbReference type="AlphaFoldDB" id="A0A8T2K4C6"/>
<dbReference type="InterPro" id="IPR003888">
    <property type="entry name" value="FYrich_N"/>
</dbReference>
<comment type="subcellular location">
    <subcellularLocation>
        <location evidence="1">Nucleus</location>
    </subcellularLocation>
</comment>
<feature type="region of interest" description="Disordered" evidence="4">
    <location>
        <begin position="130"/>
        <end position="155"/>
    </location>
</feature>
<evidence type="ECO:0000256" key="1">
    <source>
        <dbReference type="ARBA" id="ARBA00004123"/>
    </source>
</evidence>
<dbReference type="Pfam" id="PF05964">
    <property type="entry name" value="FYRN"/>
    <property type="match status" value="1"/>
</dbReference>
<dbReference type="PANTHER" id="PTHR22715:SF0">
    <property type="entry name" value="TRANSFORMING GROWTH FACTOR BETA REGULATOR 1"/>
    <property type="match status" value="1"/>
</dbReference>
<dbReference type="Gene3D" id="3.30.160.360">
    <property type="match status" value="1"/>
</dbReference>
<accession>A0A8T2K4C6</accession>
<evidence type="ECO:0000256" key="4">
    <source>
        <dbReference type="SAM" id="MobiDB-lite"/>
    </source>
</evidence>
<dbReference type="EMBL" id="JAACNH010000002">
    <property type="protein sequence ID" value="KAG8451298.1"/>
    <property type="molecule type" value="Genomic_DNA"/>
</dbReference>
<organism evidence="5 6">
    <name type="scientific">Hymenochirus boettgeri</name>
    <name type="common">Congo dwarf clawed frog</name>
    <dbReference type="NCBI Taxonomy" id="247094"/>
    <lineage>
        <taxon>Eukaryota</taxon>
        <taxon>Metazoa</taxon>
        <taxon>Chordata</taxon>
        <taxon>Craniata</taxon>
        <taxon>Vertebrata</taxon>
        <taxon>Euteleostomi</taxon>
        <taxon>Amphibia</taxon>
        <taxon>Batrachia</taxon>
        <taxon>Anura</taxon>
        <taxon>Pipoidea</taxon>
        <taxon>Pipidae</taxon>
        <taxon>Pipinae</taxon>
        <taxon>Hymenochirus</taxon>
    </lineage>
</organism>
<dbReference type="PANTHER" id="PTHR22715">
    <property type="entry name" value="TRANSFORMING GROWTH FACTOR BETA REGULATED GENE 1"/>
    <property type="match status" value="1"/>
</dbReference>
<dbReference type="GO" id="GO:0005634">
    <property type="term" value="C:nucleus"/>
    <property type="evidence" value="ECO:0007669"/>
    <property type="project" value="UniProtKB-SubCell"/>
</dbReference>
<protein>
    <recommendedName>
        <fullName evidence="7">Transforming growth factor beta regulator 1</fullName>
    </recommendedName>
</protein>
<feature type="coiled-coil region" evidence="3">
    <location>
        <begin position="52"/>
        <end position="79"/>
    </location>
</feature>
<name>A0A8T2K4C6_9PIPI</name>
<gene>
    <name evidence="5" type="ORF">GDO86_003499</name>
</gene>
<evidence type="ECO:0000313" key="5">
    <source>
        <dbReference type="EMBL" id="KAG8451298.1"/>
    </source>
</evidence>
<keyword evidence="6" id="KW-1185">Reference proteome</keyword>
<proteinExistence type="predicted"/>
<reference evidence="5" key="1">
    <citation type="thesis" date="2020" institute="ProQuest LLC" country="789 East Eisenhower Parkway, Ann Arbor, MI, USA">
        <title>Comparative Genomics and Chromosome Evolution.</title>
        <authorList>
            <person name="Mudd A.B."/>
        </authorList>
    </citation>
    <scope>NUCLEOTIDE SEQUENCE</scope>
    <source>
        <strain evidence="5">Female2</strain>
        <tissue evidence="5">Blood</tissue>
    </source>
</reference>
<dbReference type="InterPro" id="IPR040092">
    <property type="entry name" value="TBRG1"/>
</dbReference>
<comment type="caution">
    <text evidence="5">The sequence shown here is derived from an EMBL/GenBank/DDBJ whole genome shotgun (WGS) entry which is preliminary data.</text>
</comment>
<dbReference type="PROSITE" id="PS51542">
    <property type="entry name" value="FYRN"/>
    <property type="match status" value="1"/>
</dbReference>
<sequence length="407" mass="45837">MNHSTTASYAMHSAYPELKVKSKKSIKKSHNEKYRLKCLRLRRVAKSMVFENAALCDEIARIEDKFIRAKEERRFLLKRLLQLQALSEDEPGTSHNSTVSVGYGISDVAGTNEGSLDMCFSNMDDGGLSKKVKKDKRERGKENKSEGIRKVSRKKRVTESGTIKWVQTIPLDSCGRPMFPILLNGLTIYSLGEIISDRMGFHDKVAIYPVGFCSTRVYVSMKNPDQKCLYTCQIKDDCTGPQFEIVPEDDPQNSIIASSADECHSILLNTISAVLGKTFSALEQAGGYFFGFTHPTIQNLIQSCPGARKCINYKWVKFEVCKAAEVQIPHDIFENSASINFEAFQRQTFEEIKNNALTGTLDLPEIHASHDYISTYQEIFLTHSQLESSIQHIKSTSNHYSPSRSSD</sequence>
<dbReference type="PROSITE" id="PS51543">
    <property type="entry name" value="FYRC"/>
    <property type="match status" value="1"/>
</dbReference>
<keyword evidence="3" id="KW-0175">Coiled coil</keyword>
<evidence type="ECO:0000256" key="2">
    <source>
        <dbReference type="ARBA" id="ARBA00023242"/>
    </source>
</evidence>
<evidence type="ECO:0000256" key="3">
    <source>
        <dbReference type="SAM" id="Coils"/>
    </source>
</evidence>
<feature type="compositionally biased region" description="Basic and acidic residues" evidence="4">
    <location>
        <begin position="135"/>
        <end position="149"/>
    </location>
</feature>
<evidence type="ECO:0008006" key="7">
    <source>
        <dbReference type="Google" id="ProtNLM"/>
    </source>
</evidence>
<evidence type="ECO:0000313" key="6">
    <source>
        <dbReference type="Proteomes" id="UP000812440"/>
    </source>
</evidence>
<dbReference type="InterPro" id="IPR003889">
    <property type="entry name" value="FYrich_C"/>
</dbReference>
<dbReference type="SMART" id="SM00542">
    <property type="entry name" value="FYRC"/>
    <property type="match status" value="1"/>
</dbReference>
<dbReference type="OrthoDB" id="285793at2759"/>
<dbReference type="Pfam" id="PF05965">
    <property type="entry name" value="FYRC"/>
    <property type="match status" value="1"/>
</dbReference>
<dbReference type="Proteomes" id="UP000812440">
    <property type="component" value="Chromosome 2"/>
</dbReference>
<dbReference type="GO" id="GO:0051726">
    <property type="term" value="P:regulation of cell cycle"/>
    <property type="evidence" value="ECO:0007669"/>
    <property type="project" value="TreeGrafter"/>
</dbReference>
<keyword evidence="2" id="KW-0539">Nucleus</keyword>